<dbReference type="RefSeq" id="WP_380598335.1">
    <property type="nucleotide sequence ID" value="NZ_JBHSDU010000003.1"/>
</dbReference>
<organism evidence="10 11">
    <name type="scientific">Steroidobacter flavus</name>
    <dbReference type="NCBI Taxonomy" id="1842136"/>
    <lineage>
        <taxon>Bacteria</taxon>
        <taxon>Pseudomonadati</taxon>
        <taxon>Pseudomonadota</taxon>
        <taxon>Gammaproteobacteria</taxon>
        <taxon>Steroidobacterales</taxon>
        <taxon>Steroidobacteraceae</taxon>
        <taxon>Steroidobacter</taxon>
    </lineage>
</organism>
<dbReference type="PANTHER" id="PTHR43133:SF25">
    <property type="entry name" value="RNA POLYMERASE SIGMA FACTOR RFAY-RELATED"/>
    <property type="match status" value="1"/>
</dbReference>
<dbReference type="InterPro" id="IPR007627">
    <property type="entry name" value="RNA_pol_sigma70_r2"/>
</dbReference>
<dbReference type="InterPro" id="IPR000838">
    <property type="entry name" value="RNA_pol_sigma70_ECF_CS"/>
</dbReference>
<name>A0ABV8SVA5_9GAMM</name>
<gene>
    <name evidence="10" type="ORF">ACFPN2_16350</name>
</gene>
<dbReference type="InterPro" id="IPR013325">
    <property type="entry name" value="RNA_pol_sigma_r2"/>
</dbReference>
<dbReference type="SUPFAM" id="SSF88946">
    <property type="entry name" value="Sigma2 domain of RNA polymerase sigma factors"/>
    <property type="match status" value="1"/>
</dbReference>
<dbReference type="NCBIfam" id="TIGR02937">
    <property type="entry name" value="sigma70-ECF"/>
    <property type="match status" value="1"/>
</dbReference>
<dbReference type="InterPro" id="IPR013249">
    <property type="entry name" value="RNA_pol_sigma70_r4_t2"/>
</dbReference>
<keyword evidence="4 6" id="KW-0238">DNA-binding</keyword>
<keyword evidence="3 6" id="KW-0731">Sigma factor</keyword>
<feature type="region of interest" description="Disordered" evidence="7">
    <location>
        <begin position="1"/>
        <end position="25"/>
    </location>
</feature>
<sequence length="212" mass="23324">MSGDDVANAPDAQQQPSQRKPSMTGQDKFLEQVTALLPALRAFGRSLCGDPARADDLVQDTVLKAWTNREQFQTGSNLKAWLFTILRNCYYSELRHRKFEIEDPDGICASQMAIAPDHDAKLHLRDLNRALQELPVDQREALVLVCATGLSYEEAADVCQVAVGTIKSRIARARDRLVELLGEDATQVTGTLPAVNSLSESNISNERRSGAS</sequence>
<dbReference type="InterPro" id="IPR014284">
    <property type="entry name" value="RNA_pol_sigma-70_dom"/>
</dbReference>
<dbReference type="InterPro" id="IPR039425">
    <property type="entry name" value="RNA_pol_sigma-70-like"/>
</dbReference>
<evidence type="ECO:0000256" key="7">
    <source>
        <dbReference type="SAM" id="MobiDB-lite"/>
    </source>
</evidence>
<evidence type="ECO:0000259" key="9">
    <source>
        <dbReference type="Pfam" id="PF08281"/>
    </source>
</evidence>
<keyword evidence="5 6" id="KW-0804">Transcription</keyword>
<evidence type="ECO:0000256" key="6">
    <source>
        <dbReference type="RuleBase" id="RU000716"/>
    </source>
</evidence>
<feature type="domain" description="RNA polymerase sigma factor 70 region 4 type 2" evidence="9">
    <location>
        <begin position="125"/>
        <end position="177"/>
    </location>
</feature>
<dbReference type="Gene3D" id="1.10.10.10">
    <property type="entry name" value="Winged helix-like DNA-binding domain superfamily/Winged helix DNA-binding domain"/>
    <property type="match status" value="1"/>
</dbReference>
<dbReference type="Proteomes" id="UP001595904">
    <property type="component" value="Unassembled WGS sequence"/>
</dbReference>
<comment type="caution">
    <text evidence="10">The sequence shown here is derived from an EMBL/GenBank/DDBJ whole genome shotgun (WGS) entry which is preliminary data.</text>
</comment>
<evidence type="ECO:0000256" key="3">
    <source>
        <dbReference type="ARBA" id="ARBA00023082"/>
    </source>
</evidence>
<reference evidence="11" key="1">
    <citation type="journal article" date="2019" name="Int. J. Syst. Evol. Microbiol.">
        <title>The Global Catalogue of Microorganisms (GCM) 10K type strain sequencing project: providing services to taxonomists for standard genome sequencing and annotation.</title>
        <authorList>
            <consortium name="The Broad Institute Genomics Platform"/>
            <consortium name="The Broad Institute Genome Sequencing Center for Infectious Disease"/>
            <person name="Wu L."/>
            <person name="Ma J."/>
        </authorList>
    </citation>
    <scope>NUCLEOTIDE SEQUENCE [LARGE SCALE GENOMIC DNA]</scope>
    <source>
        <strain evidence="11">CGMCC 1.10759</strain>
    </source>
</reference>
<dbReference type="InterPro" id="IPR013324">
    <property type="entry name" value="RNA_pol_sigma_r3/r4-like"/>
</dbReference>
<feature type="compositionally biased region" description="Polar residues" evidence="7">
    <location>
        <begin position="11"/>
        <end position="25"/>
    </location>
</feature>
<dbReference type="CDD" id="cd06171">
    <property type="entry name" value="Sigma70_r4"/>
    <property type="match status" value="1"/>
</dbReference>
<evidence type="ECO:0000256" key="2">
    <source>
        <dbReference type="ARBA" id="ARBA00023015"/>
    </source>
</evidence>
<protein>
    <recommendedName>
        <fullName evidence="6">RNA polymerase sigma factor</fullName>
    </recommendedName>
</protein>
<dbReference type="EMBL" id="JBHSDU010000003">
    <property type="protein sequence ID" value="MFC4310665.1"/>
    <property type="molecule type" value="Genomic_DNA"/>
</dbReference>
<evidence type="ECO:0000313" key="11">
    <source>
        <dbReference type="Proteomes" id="UP001595904"/>
    </source>
</evidence>
<accession>A0ABV8SVA5</accession>
<dbReference type="SUPFAM" id="SSF88659">
    <property type="entry name" value="Sigma3 and sigma4 domains of RNA polymerase sigma factors"/>
    <property type="match status" value="1"/>
</dbReference>
<proteinExistence type="inferred from homology"/>
<keyword evidence="11" id="KW-1185">Reference proteome</keyword>
<dbReference type="Gene3D" id="1.10.1740.10">
    <property type="match status" value="1"/>
</dbReference>
<dbReference type="Pfam" id="PF04542">
    <property type="entry name" value="Sigma70_r2"/>
    <property type="match status" value="1"/>
</dbReference>
<evidence type="ECO:0000256" key="1">
    <source>
        <dbReference type="ARBA" id="ARBA00010641"/>
    </source>
</evidence>
<evidence type="ECO:0000256" key="4">
    <source>
        <dbReference type="ARBA" id="ARBA00023125"/>
    </source>
</evidence>
<dbReference type="PANTHER" id="PTHR43133">
    <property type="entry name" value="RNA POLYMERASE ECF-TYPE SIGMA FACTO"/>
    <property type="match status" value="1"/>
</dbReference>
<dbReference type="PROSITE" id="PS01063">
    <property type="entry name" value="SIGMA70_ECF"/>
    <property type="match status" value="1"/>
</dbReference>
<evidence type="ECO:0000256" key="5">
    <source>
        <dbReference type="ARBA" id="ARBA00023163"/>
    </source>
</evidence>
<feature type="domain" description="RNA polymerase sigma-70 region 2" evidence="8">
    <location>
        <begin position="33"/>
        <end position="98"/>
    </location>
</feature>
<dbReference type="InterPro" id="IPR036388">
    <property type="entry name" value="WH-like_DNA-bd_sf"/>
</dbReference>
<evidence type="ECO:0000259" key="8">
    <source>
        <dbReference type="Pfam" id="PF04542"/>
    </source>
</evidence>
<keyword evidence="2 6" id="KW-0805">Transcription regulation</keyword>
<evidence type="ECO:0000313" key="10">
    <source>
        <dbReference type="EMBL" id="MFC4310665.1"/>
    </source>
</evidence>
<comment type="similarity">
    <text evidence="1 6">Belongs to the sigma-70 factor family. ECF subfamily.</text>
</comment>
<dbReference type="Pfam" id="PF08281">
    <property type="entry name" value="Sigma70_r4_2"/>
    <property type="match status" value="1"/>
</dbReference>